<evidence type="ECO:0000313" key="2">
    <source>
        <dbReference type="Proteomes" id="UP001236258"/>
    </source>
</evidence>
<gene>
    <name evidence="1" type="ORF">Q3O59_08105</name>
</gene>
<sequence>MNYHAYSNWYMGQTWGLTNWYQKEGHKTLPLFGIQKHVATDLRLTKQSLVSSLVLGGEYLTQLQQQLLTTLLTQQGALLFTDYFTQLKSNSIVNLVSKEVSLSKQITETFQVCHKTELWLMLADLCYWHGAFILGYSIRQRAKQCVDAIEINQKTTLSDCLNVLLWSYENGSQLKQSAAMACLRSNHGEQTVLIQQHESFQALLVGDLATFRANWPVIKRTTQHDAFKQQRIRIKGPATRADAEQVCNDVDWTLSFNVQPGTHNQYANGKLASLYNAHDWRRLAALGLKNKVINELDLCMLRRDVPELAQFDTMHLCQPTNGLLMQKSLNAAPAALFECILLGADVIQFEGIDFFTTAQMHRTDYREQPGQLSPFLNKIRPVIINHDVFSQRYMCQKLQQFGVLALDKAGSTALALSDYDYAKKLSENCQGVKG</sequence>
<organism evidence="1 2">
    <name type="scientific">Alkalimonas delamerensis</name>
    <dbReference type="NCBI Taxonomy" id="265981"/>
    <lineage>
        <taxon>Bacteria</taxon>
        <taxon>Pseudomonadati</taxon>
        <taxon>Pseudomonadota</taxon>
        <taxon>Gammaproteobacteria</taxon>
        <taxon>Alkalimonas</taxon>
    </lineage>
</organism>
<accession>A0ABT9GPU2</accession>
<reference evidence="1 2" key="1">
    <citation type="submission" date="2023-08" db="EMBL/GenBank/DDBJ databases">
        <authorList>
            <person name="Joshi A."/>
            <person name="Thite S."/>
        </authorList>
    </citation>
    <scope>NUCLEOTIDE SEQUENCE [LARGE SCALE GENOMIC DNA]</scope>
    <source>
        <strain evidence="1 2">1E1</strain>
    </source>
</reference>
<proteinExistence type="predicted"/>
<keyword evidence="2" id="KW-1185">Reference proteome</keyword>
<name>A0ABT9GPU2_9GAMM</name>
<protein>
    <submittedName>
        <fullName evidence="1">Uncharacterized protein</fullName>
    </submittedName>
</protein>
<comment type="caution">
    <text evidence="1">The sequence shown here is derived from an EMBL/GenBank/DDBJ whole genome shotgun (WGS) entry which is preliminary data.</text>
</comment>
<evidence type="ECO:0000313" key="1">
    <source>
        <dbReference type="EMBL" id="MDP4528990.1"/>
    </source>
</evidence>
<dbReference type="Proteomes" id="UP001236258">
    <property type="component" value="Unassembled WGS sequence"/>
</dbReference>
<dbReference type="EMBL" id="JAUZVY010000002">
    <property type="protein sequence ID" value="MDP4528990.1"/>
    <property type="molecule type" value="Genomic_DNA"/>
</dbReference>
<dbReference type="RefSeq" id="WP_305945077.1">
    <property type="nucleotide sequence ID" value="NZ_JAUZVY010000002.1"/>
</dbReference>